<dbReference type="InterPro" id="IPR003115">
    <property type="entry name" value="ParB_N"/>
</dbReference>
<keyword evidence="2" id="KW-0159">Chromosome partition</keyword>
<dbReference type="InterPro" id="IPR004437">
    <property type="entry name" value="ParB/RepB/Spo0J"/>
</dbReference>
<feature type="region of interest" description="Disordered" evidence="4">
    <location>
        <begin position="245"/>
        <end position="283"/>
    </location>
</feature>
<dbReference type="PANTHER" id="PTHR33375">
    <property type="entry name" value="CHROMOSOME-PARTITIONING PROTEIN PARB-RELATED"/>
    <property type="match status" value="1"/>
</dbReference>
<dbReference type="Pfam" id="PF02195">
    <property type="entry name" value="ParB_N"/>
    <property type="match status" value="1"/>
</dbReference>
<dbReference type="Gene3D" id="1.10.10.2830">
    <property type="match status" value="1"/>
</dbReference>
<evidence type="ECO:0000256" key="3">
    <source>
        <dbReference type="ARBA" id="ARBA00023125"/>
    </source>
</evidence>
<keyword evidence="3 6" id="KW-0238">DNA-binding</keyword>
<dbReference type="CDD" id="cd16393">
    <property type="entry name" value="SPO0J_N"/>
    <property type="match status" value="1"/>
</dbReference>
<proteinExistence type="inferred from homology"/>
<dbReference type="InterPro" id="IPR050336">
    <property type="entry name" value="Chromosome_partition/occlusion"/>
</dbReference>
<dbReference type="RefSeq" id="WP_076488081.1">
    <property type="nucleotide sequence ID" value="NZ_FTMS01000004.1"/>
</dbReference>
<name>A0A1N6QDB8_9SPIO</name>
<accession>A0A1N6QDB8</accession>
<feature type="compositionally biased region" description="Polar residues" evidence="4">
    <location>
        <begin position="253"/>
        <end position="275"/>
    </location>
</feature>
<evidence type="ECO:0000256" key="1">
    <source>
        <dbReference type="ARBA" id="ARBA00006295"/>
    </source>
</evidence>
<dbReference type="Gene3D" id="3.90.1530.30">
    <property type="match status" value="1"/>
</dbReference>
<dbReference type="SUPFAM" id="SSF110849">
    <property type="entry name" value="ParB/Sulfiredoxin"/>
    <property type="match status" value="1"/>
</dbReference>
<evidence type="ECO:0000256" key="4">
    <source>
        <dbReference type="SAM" id="MobiDB-lite"/>
    </source>
</evidence>
<dbReference type="EMBL" id="FTMS01000004">
    <property type="protein sequence ID" value="SIQ14505.1"/>
    <property type="molecule type" value="Genomic_DNA"/>
</dbReference>
<dbReference type="SMART" id="SM00470">
    <property type="entry name" value="ParB"/>
    <property type="match status" value="1"/>
</dbReference>
<dbReference type="FunFam" id="3.90.1530.30:FF:000001">
    <property type="entry name" value="Chromosome partitioning protein ParB"/>
    <property type="match status" value="1"/>
</dbReference>
<keyword evidence="7" id="KW-1185">Reference proteome</keyword>
<dbReference type="InterPro" id="IPR036086">
    <property type="entry name" value="ParB/Sulfiredoxin_sf"/>
</dbReference>
<dbReference type="AlphaFoldDB" id="A0A1N6QDB8"/>
<dbReference type="NCBIfam" id="TIGR00180">
    <property type="entry name" value="parB_part"/>
    <property type="match status" value="1"/>
</dbReference>
<dbReference type="GO" id="GO:0045881">
    <property type="term" value="P:positive regulation of sporulation resulting in formation of a cellular spore"/>
    <property type="evidence" value="ECO:0007669"/>
    <property type="project" value="TreeGrafter"/>
</dbReference>
<sequence>MSTQRRLGKGIEALLQNNDLPQEPLDSTSVITVPLDRIHPNPDQPRKTFRQEALQELAQSIQERGVIQPILAEQREDGDYLIIAGERRWRAARLAGLATIPLLPGVFSLEEKLEIALIENIQRQDLSPLEEAQAYADLMERTGISQDVLARRLGKSRPAIANSLRLLKLPSAVQEKVSAGDLSAGHARTLLSLSDDASATMDEVARHALDEGFSVRNLERFVGLLNRGLPVKEAHREIVGGAVTLQGSEGAPSGTSPGDLQKTSFSQGAVQSSLPSRGGRKSVEMSQLEEKLIQTLGTRVLLAGSEQRGKIEISYLSMDDLERIAEIILGEGALPG</sequence>
<dbReference type="InterPro" id="IPR057240">
    <property type="entry name" value="ParB_dimer_C"/>
</dbReference>
<dbReference type="FunFam" id="1.10.10.2830:FF:000001">
    <property type="entry name" value="Chromosome partitioning protein ParB"/>
    <property type="match status" value="1"/>
</dbReference>
<evidence type="ECO:0000256" key="2">
    <source>
        <dbReference type="ARBA" id="ARBA00022829"/>
    </source>
</evidence>
<reference evidence="7" key="1">
    <citation type="submission" date="2017-01" db="EMBL/GenBank/DDBJ databases">
        <authorList>
            <person name="Varghese N."/>
            <person name="Submissions S."/>
        </authorList>
    </citation>
    <scope>NUCLEOTIDE SEQUENCE [LARGE SCALE GENOMIC DNA]</scope>
    <source>
        <strain evidence="7">ASpG1</strain>
    </source>
</reference>
<dbReference type="GO" id="GO:0005694">
    <property type="term" value="C:chromosome"/>
    <property type="evidence" value="ECO:0007669"/>
    <property type="project" value="TreeGrafter"/>
</dbReference>
<dbReference type="GO" id="GO:0007059">
    <property type="term" value="P:chromosome segregation"/>
    <property type="evidence" value="ECO:0007669"/>
    <property type="project" value="UniProtKB-KW"/>
</dbReference>
<dbReference type="STRING" id="159291.SAMN05920897_104115"/>
<feature type="domain" description="ParB-like N-terminal" evidence="5">
    <location>
        <begin position="31"/>
        <end position="121"/>
    </location>
</feature>
<evidence type="ECO:0000313" key="7">
    <source>
        <dbReference type="Proteomes" id="UP000186400"/>
    </source>
</evidence>
<gene>
    <name evidence="6" type="ORF">SAMN05920897_104115</name>
</gene>
<organism evidence="6 7">
    <name type="scientific">Alkalispirochaeta americana</name>
    <dbReference type="NCBI Taxonomy" id="159291"/>
    <lineage>
        <taxon>Bacteria</taxon>
        <taxon>Pseudomonadati</taxon>
        <taxon>Spirochaetota</taxon>
        <taxon>Spirochaetia</taxon>
        <taxon>Spirochaetales</taxon>
        <taxon>Spirochaetaceae</taxon>
        <taxon>Alkalispirochaeta</taxon>
    </lineage>
</organism>
<dbReference type="Pfam" id="PF17762">
    <property type="entry name" value="HTH_ParB"/>
    <property type="match status" value="1"/>
</dbReference>
<dbReference type="InterPro" id="IPR041468">
    <property type="entry name" value="HTH_ParB/Spo0J"/>
</dbReference>
<dbReference type="Pfam" id="PF23552">
    <property type="entry name" value="ParB_C"/>
    <property type="match status" value="1"/>
</dbReference>
<evidence type="ECO:0000313" key="6">
    <source>
        <dbReference type="EMBL" id="SIQ14505.1"/>
    </source>
</evidence>
<comment type="similarity">
    <text evidence="1">Belongs to the ParB family.</text>
</comment>
<evidence type="ECO:0000259" key="5">
    <source>
        <dbReference type="SMART" id="SM00470"/>
    </source>
</evidence>
<dbReference type="Proteomes" id="UP000186400">
    <property type="component" value="Unassembled WGS sequence"/>
</dbReference>
<dbReference type="PANTHER" id="PTHR33375:SF1">
    <property type="entry name" value="CHROMOSOME-PARTITIONING PROTEIN PARB-RELATED"/>
    <property type="match status" value="1"/>
</dbReference>
<protein>
    <submittedName>
        <fullName evidence="6">Chromosome segregation DNA-binding protein</fullName>
    </submittedName>
</protein>
<dbReference type="SUPFAM" id="SSF109709">
    <property type="entry name" value="KorB DNA-binding domain-like"/>
    <property type="match status" value="1"/>
</dbReference>
<dbReference type="OrthoDB" id="9802051at2"/>
<dbReference type="GO" id="GO:0003677">
    <property type="term" value="F:DNA binding"/>
    <property type="evidence" value="ECO:0007669"/>
    <property type="project" value="UniProtKB-KW"/>
</dbReference>